<dbReference type="InterPro" id="IPR050595">
    <property type="entry name" value="Bact_response_regulator"/>
</dbReference>
<dbReference type="SUPFAM" id="SSF52172">
    <property type="entry name" value="CheY-like"/>
    <property type="match status" value="1"/>
</dbReference>
<dbReference type="Pfam" id="PF00072">
    <property type="entry name" value="Response_reg"/>
    <property type="match status" value="1"/>
</dbReference>
<evidence type="ECO:0000259" key="3">
    <source>
        <dbReference type="PROSITE" id="PS50110"/>
    </source>
</evidence>
<evidence type="ECO:0000313" key="5">
    <source>
        <dbReference type="Proteomes" id="UP000293850"/>
    </source>
</evidence>
<keyword evidence="5" id="KW-1185">Reference proteome</keyword>
<reference evidence="4 5" key="1">
    <citation type="submission" date="2019-03" db="EMBL/GenBank/DDBJ databases">
        <title>Complete genome sequence of an arsenate-respiring bacteria, Citrobacter sp. LY-1.</title>
        <authorList>
            <person name="Wang H."/>
            <person name="Liu Y."/>
            <person name="Li Q."/>
            <person name="Huang J."/>
        </authorList>
    </citation>
    <scope>NUCLEOTIDE SEQUENCE [LARGE SCALE GENOMIC DNA]</scope>
    <source>
        <strain evidence="4 5">LY-1</strain>
    </source>
</reference>
<organism evidence="4 5">
    <name type="scientific">Citrobacter arsenatis</name>
    <dbReference type="NCBI Taxonomy" id="2546350"/>
    <lineage>
        <taxon>Bacteria</taxon>
        <taxon>Pseudomonadati</taxon>
        <taxon>Pseudomonadota</taxon>
        <taxon>Gammaproteobacteria</taxon>
        <taxon>Enterobacterales</taxon>
        <taxon>Enterobacteriaceae</taxon>
        <taxon>Citrobacter</taxon>
    </lineage>
</organism>
<evidence type="ECO:0000256" key="2">
    <source>
        <dbReference type="PROSITE-ProRule" id="PRU00169"/>
    </source>
</evidence>
<dbReference type="InterPro" id="IPR011006">
    <property type="entry name" value="CheY-like_superfamily"/>
</dbReference>
<dbReference type="RefSeq" id="WP_103769175.1">
    <property type="nucleotide sequence ID" value="NZ_CP037864.1"/>
</dbReference>
<dbReference type="AlphaFoldDB" id="A0A4P6WSC0"/>
<dbReference type="PROSITE" id="PS50110">
    <property type="entry name" value="RESPONSE_REGULATORY"/>
    <property type="match status" value="1"/>
</dbReference>
<dbReference type="Proteomes" id="UP000293850">
    <property type="component" value="Chromosome"/>
</dbReference>
<proteinExistence type="predicted"/>
<evidence type="ECO:0000256" key="1">
    <source>
        <dbReference type="ARBA" id="ARBA00022553"/>
    </source>
</evidence>
<sequence>MRILLVDDDLFAAELASIFLQMDGYDVVIVESAISALACLDSDNNIDLVISDLHMPEISGLDLLALLRAQDWSKPFILLSANEVTASDVAYDRWVKKDENLAENLRAAVNALLLPSVVTE</sequence>
<protein>
    <submittedName>
        <fullName evidence="4">Response regulator transcription factor</fullName>
    </submittedName>
</protein>
<keyword evidence="1 2" id="KW-0597">Phosphoprotein</keyword>
<feature type="domain" description="Response regulatory" evidence="3">
    <location>
        <begin position="2"/>
        <end position="112"/>
    </location>
</feature>
<gene>
    <name evidence="4" type="ORF">E1B03_20900</name>
</gene>
<dbReference type="PANTHER" id="PTHR44591:SF3">
    <property type="entry name" value="RESPONSE REGULATORY DOMAIN-CONTAINING PROTEIN"/>
    <property type="match status" value="1"/>
</dbReference>
<dbReference type="KEGG" id="cars:E1B03_20900"/>
<feature type="modified residue" description="4-aspartylphosphate" evidence="2">
    <location>
        <position position="52"/>
    </location>
</feature>
<accession>A0A4P6WSC0</accession>
<evidence type="ECO:0000313" key="4">
    <source>
        <dbReference type="EMBL" id="QBM24755.1"/>
    </source>
</evidence>
<dbReference type="GO" id="GO:0000160">
    <property type="term" value="P:phosphorelay signal transduction system"/>
    <property type="evidence" value="ECO:0007669"/>
    <property type="project" value="InterPro"/>
</dbReference>
<dbReference type="PANTHER" id="PTHR44591">
    <property type="entry name" value="STRESS RESPONSE REGULATOR PROTEIN 1"/>
    <property type="match status" value="1"/>
</dbReference>
<dbReference type="InterPro" id="IPR001789">
    <property type="entry name" value="Sig_transdc_resp-reg_receiver"/>
</dbReference>
<dbReference type="Gene3D" id="3.40.50.2300">
    <property type="match status" value="1"/>
</dbReference>
<dbReference type="CDD" id="cd00156">
    <property type="entry name" value="REC"/>
    <property type="match status" value="1"/>
</dbReference>
<dbReference type="EMBL" id="CP037864">
    <property type="protein sequence ID" value="QBM24755.1"/>
    <property type="molecule type" value="Genomic_DNA"/>
</dbReference>
<dbReference type="SMART" id="SM00448">
    <property type="entry name" value="REC"/>
    <property type="match status" value="1"/>
</dbReference>
<name>A0A4P6WSC0_9ENTR</name>